<evidence type="ECO:0000256" key="1">
    <source>
        <dbReference type="SAM" id="MobiDB-lite"/>
    </source>
</evidence>
<feature type="compositionally biased region" description="Polar residues" evidence="1">
    <location>
        <begin position="163"/>
        <end position="176"/>
    </location>
</feature>
<name>L7JCW4_PYRO1</name>
<evidence type="ECO:0000313" key="2">
    <source>
        <dbReference type="EMBL" id="ELQ65395.1"/>
    </source>
</evidence>
<dbReference type="AlphaFoldDB" id="L7JCW4"/>
<feature type="compositionally biased region" description="Polar residues" evidence="1">
    <location>
        <begin position="26"/>
        <end position="57"/>
    </location>
</feature>
<sequence>MKASPYPEARVGANFDDIVHSAAQTTSNYAQDLSPYSNSPFSYTTPSREHTPASSAPSPAFDDKSPGNYGALQQPVTHSYYPYVGPVTTQAQQLLPISAPPVTESHFETQMSEYISASPTVPYFGHFCVSEVPADVERNAHLRDRYAFPSAPMDTMQTGEQGIFNANPSTQPQYRTPRSHMSDTNTTYSPVPATNMQSPQEAQKTAKRRGAATRTARARPAAARRRSVASRAKDDSPIMPKGSNKTGEASSSSKSSMKPTLQLRDEAKEEEKILMELRRELSDDKGKGMWEEITRRYISIYDHIERSALQMKLTRAINAHCIWPQEELDLLVEAYRVDNEQRYNRIIQWMAENGGCKVWPWRPKHIEAQLVKLGLEEPELHNQERSRRRATNARKKNTSQAVAVINRDPAGNGDVTTWVRVIPAQATIDFNTPPYQQPALPSTLHQRGNGFAGPKKLSPHQLDTSIGQEVVDHHFFSNEARDKMLDQIEQKYYPDDTPTTAQSTEFLDSGKMETQSPVETRQSSGFHPNMVMRGGQQHDNSQQHVNSLTLKTIALVMASPGVTDAHSSQYKKLQLTPTHKLSRYEFGVLRR</sequence>
<proteinExistence type="predicted"/>
<organism>
    <name type="scientific">Pyricularia oryzae (strain P131)</name>
    <name type="common">Rice blast fungus</name>
    <name type="synonym">Magnaporthe oryzae</name>
    <dbReference type="NCBI Taxonomy" id="1143193"/>
    <lineage>
        <taxon>Eukaryota</taxon>
        <taxon>Fungi</taxon>
        <taxon>Dikarya</taxon>
        <taxon>Ascomycota</taxon>
        <taxon>Pezizomycotina</taxon>
        <taxon>Sordariomycetes</taxon>
        <taxon>Sordariomycetidae</taxon>
        <taxon>Magnaporthales</taxon>
        <taxon>Pyriculariaceae</taxon>
        <taxon>Pyricularia</taxon>
    </lineage>
</organism>
<accession>L7JCW4</accession>
<feature type="region of interest" description="Disordered" evidence="1">
    <location>
        <begin position="163"/>
        <end position="264"/>
    </location>
</feature>
<feature type="region of interest" description="Disordered" evidence="1">
    <location>
        <begin position="26"/>
        <end position="72"/>
    </location>
</feature>
<protein>
    <submittedName>
        <fullName evidence="2">Uncharacterized protein</fullName>
    </submittedName>
</protein>
<feature type="compositionally biased region" description="Low complexity" evidence="1">
    <location>
        <begin position="212"/>
        <end position="221"/>
    </location>
</feature>
<gene>
    <name evidence="2" type="ORF">OOW_P131scaffold00499g11</name>
</gene>
<feature type="compositionally biased region" description="Polar residues" evidence="1">
    <location>
        <begin position="182"/>
        <end position="201"/>
    </location>
</feature>
<dbReference type="EMBL" id="JH795529">
    <property type="protein sequence ID" value="ELQ65395.1"/>
    <property type="molecule type" value="Genomic_DNA"/>
</dbReference>
<reference evidence="2" key="1">
    <citation type="journal article" date="2012" name="PLoS Genet.">
        <title>Comparative analysis of the genomes of two field isolates of the rice blast fungus Magnaporthe oryzae.</title>
        <authorList>
            <person name="Xue M."/>
            <person name="Yang J."/>
            <person name="Li Z."/>
            <person name="Hu S."/>
            <person name="Yao N."/>
            <person name="Dean R.A."/>
            <person name="Zhao W."/>
            <person name="Shen M."/>
            <person name="Zhang H."/>
            <person name="Li C."/>
            <person name="Liu L."/>
            <person name="Cao L."/>
            <person name="Xu X."/>
            <person name="Xing Y."/>
            <person name="Hsiang T."/>
            <person name="Zhang Z."/>
            <person name="Xu J.R."/>
            <person name="Peng Y.L."/>
        </authorList>
    </citation>
    <scope>NUCLEOTIDE SEQUENCE [LARGE SCALE GENOMIC DNA]</scope>
    <source>
        <strain evidence="2">P131</strain>
    </source>
</reference>